<dbReference type="PANTHER" id="PTHR35810">
    <property type="entry name" value="CYTOPLASMIC PROTEIN-RELATED"/>
    <property type="match status" value="1"/>
</dbReference>
<accession>A0ABD5FEQ9</accession>
<gene>
    <name evidence="1" type="ORF">P7D79_17890</name>
</gene>
<sequence length="81" mass="9299">MLMPALSLTCLGSVWRSQLEIAEFFQITKNNISLHIKNIFADKELDENPTVKDYLTVQKEGERDIQRSARVYNLDMILAIG</sequence>
<proteinExistence type="predicted"/>
<evidence type="ECO:0000313" key="2">
    <source>
        <dbReference type="Proteomes" id="UP001264335"/>
    </source>
</evidence>
<dbReference type="EMBL" id="JARPWY010000065">
    <property type="protein sequence ID" value="MDT2516100.1"/>
    <property type="molecule type" value="Genomic_DNA"/>
</dbReference>
<dbReference type="PANTHER" id="PTHR35810:SF1">
    <property type="entry name" value="CYTOPLASMIC PROTEIN"/>
    <property type="match status" value="1"/>
</dbReference>
<organism evidence="1 2">
    <name type="scientific">Enterococcus avium</name>
    <name type="common">Streptococcus avium</name>
    <dbReference type="NCBI Taxonomy" id="33945"/>
    <lineage>
        <taxon>Bacteria</taxon>
        <taxon>Bacillati</taxon>
        <taxon>Bacillota</taxon>
        <taxon>Bacilli</taxon>
        <taxon>Lactobacillales</taxon>
        <taxon>Enterococcaceae</taxon>
        <taxon>Enterococcus</taxon>
    </lineage>
</organism>
<name>A0ABD5FEQ9_ENTAV</name>
<comment type="caution">
    <text evidence="1">The sequence shown here is derived from an EMBL/GenBank/DDBJ whole genome shotgun (WGS) entry which is preliminary data.</text>
</comment>
<protein>
    <submittedName>
        <fullName evidence="1">Uncharacterized protein</fullName>
    </submittedName>
</protein>
<reference evidence="1 2" key="1">
    <citation type="submission" date="2023-03" db="EMBL/GenBank/DDBJ databases">
        <authorList>
            <person name="Shen W."/>
            <person name="Cai J."/>
        </authorList>
    </citation>
    <scope>NUCLEOTIDE SEQUENCE [LARGE SCALE GENOMIC DNA]</scope>
    <source>
        <strain evidence="1 2">Y2</strain>
    </source>
</reference>
<dbReference type="AlphaFoldDB" id="A0ABD5FEQ9"/>
<evidence type="ECO:0000313" key="1">
    <source>
        <dbReference type="EMBL" id="MDT2516100.1"/>
    </source>
</evidence>
<dbReference type="Proteomes" id="UP001264335">
    <property type="component" value="Unassembled WGS sequence"/>
</dbReference>